<dbReference type="EMBL" id="GEBQ01014088">
    <property type="protein sequence ID" value="JAT25889.1"/>
    <property type="molecule type" value="Transcribed_RNA"/>
</dbReference>
<evidence type="ECO:0000256" key="1">
    <source>
        <dbReference type="SAM" id="MobiDB-lite"/>
    </source>
</evidence>
<evidence type="ECO:0000313" key="2">
    <source>
        <dbReference type="EMBL" id="JAT25889.1"/>
    </source>
</evidence>
<proteinExistence type="predicted"/>
<protein>
    <submittedName>
        <fullName evidence="2">Uncharacterized protein</fullName>
    </submittedName>
</protein>
<reference evidence="2" key="1">
    <citation type="submission" date="2015-11" db="EMBL/GenBank/DDBJ databases">
        <title>De novo transcriptome assembly of four potential Pierce s Disease insect vectors from Arizona vineyards.</title>
        <authorList>
            <person name="Tassone E.E."/>
        </authorList>
    </citation>
    <scope>NUCLEOTIDE SEQUENCE</scope>
</reference>
<feature type="non-terminal residue" evidence="2">
    <location>
        <position position="130"/>
    </location>
</feature>
<feature type="compositionally biased region" description="Basic and acidic residues" evidence="1">
    <location>
        <begin position="1"/>
        <end position="20"/>
    </location>
</feature>
<sequence length="130" mass="15820">MARSKKEQERYLERRREMKKLSMRKAREKNRSDPIKYEQVKAEDRNRYKKKREEGKIMLIGEMSSRDQRRLRKGWKKRSEKYRLKKKTETQIDEFVESNTPPLQVLNLKLKYLSNLKLADSRSPAKNCQT</sequence>
<dbReference type="AlphaFoldDB" id="A0A1B6LQM4"/>
<gene>
    <name evidence="2" type="ORF">g.53072</name>
</gene>
<name>A0A1B6LQM4_9HEMI</name>
<accession>A0A1B6LQM4</accession>
<feature type="region of interest" description="Disordered" evidence="1">
    <location>
        <begin position="1"/>
        <end position="35"/>
    </location>
</feature>
<organism evidence="2">
    <name type="scientific">Graphocephala atropunctata</name>
    <dbReference type="NCBI Taxonomy" id="36148"/>
    <lineage>
        <taxon>Eukaryota</taxon>
        <taxon>Metazoa</taxon>
        <taxon>Ecdysozoa</taxon>
        <taxon>Arthropoda</taxon>
        <taxon>Hexapoda</taxon>
        <taxon>Insecta</taxon>
        <taxon>Pterygota</taxon>
        <taxon>Neoptera</taxon>
        <taxon>Paraneoptera</taxon>
        <taxon>Hemiptera</taxon>
        <taxon>Auchenorrhyncha</taxon>
        <taxon>Membracoidea</taxon>
        <taxon>Cicadellidae</taxon>
        <taxon>Cicadellinae</taxon>
        <taxon>Cicadellini</taxon>
        <taxon>Graphocephala</taxon>
    </lineage>
</organism>